<evidence type="ECO:0000313" key="1">
    <source>
        <dbReference type="EMBL" id="KAL1244690.1"/>
    </source>
</evidence>
<keyword evidence="2" id="KW-1185">Reference proteome</keyword>
<dbReference type="EMBL" id="JBEUSY010000132">
    <property type="protein sequence ID" value="KAL1244690.1"/>
    <property type="molecule type" value="Genomic_DNA"/>
</dbReference>
<protein>
    <submittedName>
        <fullName evidence="1">V-type proton ATPase subunit</fullName>
    </submittedName>
</protein>
<evidence type="ECO:0000313" key="2">
    <source>
        <dbReference type="Proteomes" id="UP001558632"/>
    </source>
</evidence>
<proteinExistence type="predicted"/>
<comment type="caution">
    <text evidence="1">The sequence shown here is derived from an EMBL/GenBank/DDBJ whole genome shotgun (WGS) entry which is preliminary data.</text>
</comment>
<accession>A0ABR3KWX1</accession>
<sequence>MENCIQNTIFPGLCSAKQQSNLRTSENVISPSIHNTIQQPQPDVDNLINLKFYRSDRLLGLNRQSNTNSRYLGNCKS</sequence>
<gene>
    <name evidence="1" type="ORF">TSPI_06143</name>
</gene>
<organism evidence="1 2">
    <name type="scientific">Trichinella spiralis</name>
    <name type="common">Trichina worm</name>
    <dbReference type="NCBI Taxonomy" id="6334"/>
    <lineage>
        <taxon>Eukaryota</taxon>
        <taxon>Metazoa</taxon>
        <taxon>Ecdysozoa</taxon>
        <taxon>Nematoda</taxon>
        <taxon>Enoplea</taxon>
        <taxon>Dorylaimia</taxon>
        <taxon>Trichinellida</taxon>
        <taxon>Trichinellidae</taxon>
        <taxon>Trichinella</taxon>
    </lineage>
</organism>
<reference evidence="1 2" key="1">
    <citation type="submission" date="2024-07" db="EMBL/GenBank/DDBJ databases">
        <title>Enhanced genomic and transcriptomic resources for Trichinella pseudospiralis and T. spiralis underpin the discovery of pronounced molecular differences between stages and species.</title>
        <authorList>
            <person name="Pasi K.K."/>
            <person name="La Rosa G."/>
            <person name="Gomez-Morales M.A."/>
            <person name="Tosini F."/>
            <person name="Sumanam S."/>
            <person name="Young N.D."/>
            <person name="Chang B.C."/>
            <person name="Robin G.B."/>
        </authorList>
    </citation>
    <scope>NUCLEOTIDE SEQUENCE [LARGE SCALE GENOMIC DNA]</scope>
    <source>
        <strain evidence="1">ISS534</strain>
    </source>
</reference>
<dbReference type="Proteomes" id="UP001558632">
    <property type="component" value="Unassembled WGS sequence"/>
</dbReference>
<name>A0ABR3KWX1_TRISP</name>